<feature type="non-terminal residue" evidence="2">
    <location>
        <position position="29"/>
    </location>
</feature>
<evidence type="ECO:0000313" key="2">
    <source>
        <dbReference type="EMBL" id="SVE21904.1"/>
    </source>
</evidence>
<name>A0A383BPR3_9ZZZZ</name>
<gene>
    <name evidence="2" type="ORF">METZ01_LOCUS474758</name>
</gene>
<feature type="transmembrane region" description="Helical" evidence="1">
    <location>
        <begin position="6"/>
        <end position="23"/>
    </location>
</feature>
<sequence>MKNMKFLIRFCMIFPIAISLSIMQNKPKN</sequence>
<evidence type="ECO:0000256" key="1">
    <source>
        <dbReference type="SAM" id="Phobius"/>
    </source>
</evidence>
<keyword evidence="1" id="KW-1133">Transmembrane helix</keyword>
<keyword evidence="1" id="KW-0472">Membrane</keyword>
<accession>A0A383BPR3</accession>
<dbReference type="EMBL" id="UINC01202212">
    <property type="protein sequence ID" value="SVE21904.1"/>
    <property type="molecule type" value="Genomic_DNA"/>
</dbReference>
<dbReference type="AlphaFoldDB" id="A0A383BPR3"/>
<reference evidence="2" key="1">
    <citation type="submission" date="2018-05" db="EMBL/GenBank/DDBJ databases">
        <authorList>
            <person name="Lanie J.A."/>
            <person name="Ng W.-L."/>
            <person name="Kazmierczak K.M."/>
            <person name="Andrzejewski T.M."/>
            <person name="Davidsen T.M."/>
            <person name="Wayne K.J."/>
            <person name="Tettelin H."/>
            <person name="Glass J.I."/>
            <person name="Rusch D."/>
            <person name="Podicherti R."/>
            <person name="Tsui H.-C.T."/>
            <person name="Winkler M.E."/>
        </authorList>
    </citation>
    <scope>NUCLEOTIDE SEQUENCE</scope>
</reference>
<proteinExistence type="predicted"/>
<keyword evidence="1" id="KW-0812">Transmembrane</keyword>
<protein>
    <submittedName>
        <fullName evidence="2">Uncharacterized protein</fullName>
    </submittedName>
</protein>
<organism evidence="2">
    <name type="scientific">marine metagenome</name>
    <dbReference type="NCBI Taxonomy" id="408172"/>
    <lineage>
        <taxon>unclassified sequences</taxon>
        <taxon>metagenomes</taxon>
        <taxon>ecological metagenomes</taxon>
    </lineage>
</organism>